<dbReference type="RefSeq" id="XP_018270922.1">
    <property type="nucleotide sequence ID" value="XM_018414403.1"/>
</dbReference>
<dbReference type="OrthoDB" id="16824at2759"/>
<protein>
    <recommendedName>
        <fullName evidence="3">DUF1748-domain-containing protein</fullName>
    </recommendedName>
</protein>
<sequence>MFGRLTHYALDAVLIAMVLAGIKRSTGLAPALAKIKNRDLRALASSYLELGEWAMDFSVVFMGRSSAFQRNR</sequence>
<evidence type="ECO:0000313" key="1">
    <source>
        <dbReference type="EMBL" id="KPV74873.1"/>
    </source>
</evidence>
<accession>A0A194S2B2</accession>
<evidence type="ECO:0000313" key="2">
    <source>
        <dbReference type="Proteomes" id="UP000053890"/>
    </source>
</evidence>
<dbReference type="OMA" id="NKEVGKW"/>
<dbReference type="PANTHER" id="PTHR28075">
    <property type="entry name" value="CHROMOSOME 16, WHOLE GENOME SHOTGUN SEQUENCE"/>
    <property type="match status" value="1"/>
</dbReference>
<dbReference type="GeneID" id="28974851"/>
<reference evidence="1 2" key="1">
    <citation type="journal article" date="2015" name="Front. Microbiol.">
        <title>Genome sequence of the plant growth promoting endophytic yeast Rhodotorula graminis WP1.</title>
        <authorList>
            <person name="Firrincieli A."/>
            <person name="Otillar R."/>
            <person name="Salamov A."/>
            <person name="Schmutz J."/>
            <person name="Khan Z."/>
            <person name="Redman R.S."/>
            <person name="Fleck N.D."/>
            <person name="Lindquist E."/>
            <person name="Grigoriev I.V."/>
            <person name="Doty S.L."/>
        </authorList>
    </citation>
    <scope>NUCLEOTIDE SEQUENCE [LARGE SCALE GENOMIC DNA]</scope>
    <source>
        <strain evidence="1 2">WP1</strain>
    </source>
</reference>
<dbReference type="AlphaFoldDB" id="A0A194S2B2"/>
<keyword evidence="2" id="KW-1185">Reference proteome</keyword>
<gene>
    <name evidence="1" type="ORF">RHOBADRAFT_44394</name>
</gene>
<proteinExistence type="predicted"/>
<dbReference type="STRING" id="578459.A0A194S2B2"/>
<dbReference type="Proteomes" id="UP000053890">
    <property type="component" value="Unassembled WGS sequence"/>
</dbReference>
<dbReference type="Pfam" id="PF08520">
    <property type="entry name" value="Mitofissin"/>
    <property type="match status" value="1"/>
</dbReference>
<dbReference type="GO" id="GO:0005737">
    <property type="term" value="C:cytoplasm"/>
    <property type="evidence" value="ECO:0007669"/>
    <property type="project" value="TreeGrafter"/>
</dbReference>
<evidence type="ECO:0008006" key="3">
    <source>
        <dbReference type="Google" id="ProtNLM"/>
    </source>
</evidence>
<dbReference type="EMBL" id="KQ474079">
    <property type="protein sequence ID" value="KPV74873.1"/>
    <property type="molecule type" value="Genomic_DNA"/>
</dbReference>
<name>A0A194S2B2_RHOGW</name>
<dbReference type="PANTHER" id="PTHR28075:SF1">
    <property type="entry name" value="DUF1748-DOMAIN-CONTAINING PROTEIN"/>
    <property type="match status" value="1"/>
</dbReference>
<organism evidence="1 2">
    <name type="scientific">Rhodotorula graminis (strain WP1)</name>
    <dbReference type="NCBI Taxonomy" id="578459"/>
    <lineage>
        <taxon>Eukaryota</taxon>
        <taxon>Fungi</taxon>
        <taxon>Dikarya</taxon>
        <taxon>Basidiomycota</taxon>
        <taxon>Pucciniomycotina</taxon>
        <taxon>Microbotryomycetes</taxon>
        <taxon>Sporidiobolales</taxon>
        <taxon>Sporidiobolaceae</taxon>
        <taxon>Rhodotorula</taxon>
    </lineage>
</organism>
<dbReference type="InterPro" id="IPR013726">
    <property type="entry name" value="Mitofissin"/>
</dbReference>